<feature type="compositionally biased region" description="Basic and acidic residues" evidence="9">
    <location>
        <begin position="1504"/>
        <end position="1516"/>
    </location>
</feature>
<evidence type="ECO:0000256" key="4">
    <source>
        <dbReference type="ARBA" id="ARBA00022690"/>
    </source>
</evidence>
<dbReference type="Gene3D" id="2.60.120.1540">
    <property type="match status" value="1"/>
</dbReference>
<dbReference type="GO" id="GO:0004867">
    <property type="term" value="F:serine-type endopeptidase inhibitor activity"/>
    <property type="evidence" value="ECO:0007669"/>
    <property type="project" value="UniProtKB-KW"/>
</dbReference>
<keyword evidence="5" id="KW-0732">Signal</keyword>
<dbReference type="EMBL" id="KB199650">
    <property type="protein sequence ID" value="ESP05271.1"/>
    <property type="molecule type" value="Genomic_DNA"/>
</dbReference>
<evidence type="ECO:0000256" key="8">
    <source>
        <dbReference type="ARBA" id="ARBA00023180"/>
    </source>
</evidence>
<evidence type="ECO:0000259" key="10">
    <source>
        <dbReference type="SMART" id="SM01359"/>
    </source>
</evidence>
<dbReference type="Gene3D" id="2.60.40.1930">
    <property type="match status" value="2"/>
</dbReference>
<dbReference type="Gene3D" id="2.60.40.1940">
    <property type="match status" value="1"/>
</dbReference>
<keyword evidence="3" id="KW-0964">Secreted</keyword>
<evidence type="ECO:0000256" key="9">
    <source>
        <dbReference type="SAM" id="MobiDB-lite"/>
    </source>
</evidence>
<dbReference type="FunFam" id="2.60.40.1930:FF:000001">
    <property type="entry name" value="CD109 isoform 3"/>
    <property type="match status" value="1"/>
</dbReference>
<dbReference type="OMA" id="WIREGSH"/>
<dbReference type="InterPro" id="IPR008930">
    <property type="entry name" value="Terpenoid_cyclase/PrenylTrfase"/>
</dbReference>
<dbReference type="Gene3D" id="2.60.40.690">
    <property type="entry name" value="Alpha-macroglobulin, receptor-binding domain"/>
    <property type="match status" value="1"/>
</dbReference>
<comment type="subcellular location">
    <subcellularLocation>
        <location evidence="1">Secreted</location>
    </subcellularLocation>
</comment>
<dbReference type="InterPro" id="IPR014756">
    <property type="entry name" value="Ig_E-set"/>
</dbReference>
<keyword evidence="7" id="KW-1015">Disulfide bond</keyword>
<evidence type="ECO:0000256" key="2">
    <source>
        <dbReference type="ARBA" id="ARBA00010952"/>
    </source>
</evidence>
<keyword evidence="8" id="KW-0325">Glycoprotein</keyword>
<protein>
    <recommendedName>
        <fullName evidence="15">NTR domain-containing protein</fullName>
    </recommendedName>
</protein>
<proteinExistence type="inferred from homology"/>
<dbReference type="SMART" id="SM01360">
    <property type="entry name" value="A2M"/>
    <property type="match status" value="1"/>
</dbReference>
<feature type="compositionally biased region" description="Basic and acidic residues" evidence="9">
    <location>
        <begin position="1688"/>
        <end position="1702"/>
    </location>
</feature>
<dbReference type="OrthoDB" id="9998011at2759"/>
<dbReference type="Proteomes" id="UP000030746">
    <property type="component" value="Unassembled WGS sequence"/>
</dbReference>
<evidence type="ECO:0000256" key="1">
    <source>
        <dbReference type="ARBA" id="ARBA00004613"/>
    </source>
</evidence>
<evidence type="ECO:0000256" key="6">
    <source>
        <dbReference type="ARBA" id="ARBA00022900"/>
    </source>
</evidence>
<evidence type="ECO:0000256" key="7">
    <source>
        <dbReference type="ARBA" id="ARBA00023157"/>
    </source>
</evidence>
<feature type="region of interest" description="Disordered" evidence="9">
    <location>
        <begin position="1679"/>
        <end position="1702"/>
    </location>
</feature>
<dbReference type="KEGG" id="lgi:LOTGIDRAFT_227923"/>
<dbReference type="InterPro" id="IPR011626">
    <property type="entry name" value="Alpha-macroglobulin_TED"/>
</dbReference>
<dbReference type="SUPFAM" id="SSF49410">
    <property type="entry name" value="Alpha-macroglobulin receptor domain"/>
    <property type="match status" value="2"/>
</dbReference>
<dbReference type="SUPFAM" id="SSF81296">
    <property type="entry name" value="E set domains"/>
    <property type="match status" value="1"/>
</dbReference>
<dbReference type="Gene3D" id="2.60.40.10">
    <property type="entry name" value="Immunoglobulins"/>
    <property type="match status" value="2"/>
</dbReference>
<name>V4BC80_LOTGI</name>
<dbReference type="Pfam" id="PF07703">
    <property type="entry name" value="A2M_BRD"/>
    <property type="match status" value="1"/>
</dbReference>
<dbReference type="CTD" id="20247476"/>
<dbReference type="InterPro" id="IPR050473">
    <property type="entry name" value="A2M/Complement_sys"/>
</dbReference>
<dbReference type="Pfam" id="PF17791">
    <property type="entry name" value="MG3"/>
    <property type="match status" value="1"/>
</dbReference>
<evidence type="ECO:0000313" key="13">
    <source>
        <dbReference type="EMBL" id="ESP05271.1"/>
    </source>
</evidence>
<dbReference type="PANTHER" id="PTHR11412:SF171">
    <property type="entry name" value="PREGNANCY ZONE PROTEIN-LIKE PROTEIN"/>
    <property type="match status" value="1"/>
</dbReference>
<dbReference type="Pfam" id="PF07677">
    <property type="entry name" value="A2M_recep"/>
    <property type="match status" value="1"/>
</dbReference>
<keyword evidence="14" id="KW-1185">Reference proteome</keyword>
<dbReference type="InterPro" id="IPR002890">
    <property type="entry name" value="MG2"/>
</dbReference>
<dbReference type="SMART" id="SM01361">
    <property type="entry name" value="A2M_recep"/>
    <property type="match status" value="1"/>
</dbReference>
<keyword evidence="4" id="KW-0646">Protease inhibitor</keyword>
<organism evidence="13 14">
    <name type="scientific">Lottia gigantea</name>
    <name type="common">Giant owl limpet</name>
    <dbReference type="NCBI Taxonomy" id="225164"/>
    <lineage>
        <taxon>Eukaryota</taxon>
        <taxon>Metazoa</taxon>
        <taxon>Spiralia</taxon>
        <taxon>Lophotrochozoa</taxon>
        <taxon>Mollusca</taxon>
        <taxon>Gastropoda</taxon>
        <taxon>Patellogastropoda</taxon>
        <taxon>Lottioidea</taxon>
        <taxon>Lottiidae</taxon>
        <taxon>Lottia</taxon>
    </lineage>
</organism>
<comment type="similarity">
    <text evidence="2">Belongs to the protease inhibitor I39 (alpha-2-macroglobulin) family.</text>
</comment>
<sequence>MFDGVFVREEKLQINVLNFCFSVARLKCIQFTVPSDEPLGIHTLNVVGDNQGSVVFDRDLSFNVVDSSSTFVQTDKPAYKPGQTVQFRLLTVDVDLNPSTSIFSKIYIKDPDNVIMKQWLNESSPSGLISLEFGISKEPVLGMWSIESELEGQIKKTPFEIKEYVLPKFEVTLSVPNYITIESETINGEVCAIYTYGQPVKGRLKVSICLKGSEDSRFSQPRPCLYFQGEIEGCHKFSLNTSHLELKNEKFTIQNQVLNTTASVLDNATGILIHETSSKTSLSMMDLFLDMKTYSEPFYKPGLPYLVKVRATNLKGLPVSGAKLGLRAEELSLTREIVTNEQGYGMYLFPAMTSNQTIIVFKIVSLDAKYREEINEEHTLSMPGASIVVEPWYSPTRSFLKITPMTDKAACLSTISLEVSVTQAPEKQFRLYLMMVSRGKIVMTREKSVAKRDRVEDGCQDGFQLHDCIYRKQAVARRFGDVRVEMFLIDVNITEAMWPGLQVILYYVKDFGEVVSDYVDIKISPCERNLVEMEFGTEEEYPGYETSLTLQAAPGSICGLAVIDKSITLLGNTNDITQSQLLKSSEIFNVDLHDPPDPVYSHDKVHCKKWLETHEPPRRLITSWNDKTDPNIIKRDNIEKVSIIASGFYPDDEDSFYYRVEHADSILAFKAAGLVVVTDLELETRPCEEVWKKPYLQNDEFSGADEEYEIPKLSTTKKEKKKQIAVRDYFPETWLWDIEIVGESGELVLKKKLPHTITKWIGSAICSSKDNGIGISNEATITTFQPFFTSFNLPYSAIRGEFIPIKVTTFNYLSECVQIRLELKESEFIDIDPDVGAVTWLCICSSEAKSHDFIVVAKKIGSINLTIVAEAVNGDEKCSGIEISEDAVGVQDTVIRTLLVEPEGTEKEYTYSSLVCPEESPNGQYRSLVDMPIPKDHVRDSARGFVSLIGDLMGPSLNSATDLLKKPYGCGEQNMINFAPNVFIMTYTKASGQMDSLDKRAMERFIVDGYQRELRYRHGDGSYSAFGESDDSGSTWLTAFVAKCFHKAADFVYIDKAITDSAFRWLRNHRVIDGCITSRGRVLHTEMKGGIAGSDGLLSAYVYTAMLESSVLPTDGFILRGATCFKNRPPNSSYALAMYTYFAALYKPGFTWHKELVKKLEAAAIKRDNMMYWTKDSVTDENNLKTTIPYRRPNAQDIETTAYALLAYQADPVPKYTKMIKIVRWLTEQQNSNGGFISTQDTIVALQALSGYAALMFKGSPSQNVFIDTFDYAKTFDINQTNALVQLTTPIIAFPTSITVMAKGKGCSVLQATVRYNMIEEREPVEPFYLNVEVQSPIFKPNVCKRRGLKICSSYLGERNASNMAVIVVKMPTGWTADMYTVNKVCTVFQCCMDASSLWHLRLDYSEHFDGNPFPLQLQQSTVLFLKRFEIDDNRPDVLNFYFDEINHDKVCFEFDMVQELEVKNLKPAYVSVYDYYEPDLIVQDFYEFGPDCNATTRKQPPKATKDQPVDNRSPEEIEFETIPKNMLYVRNLIDNSLLPLSTTLSPEVTTAAPVKGKCPVCKDLSLKELISRICKSAVAYSSMVLKGNKLRLMRDFMPNKKTIINLSTRFKIHAGCHCYLRDIRKKSKVLILLENDQMADIQKKKILKLDDKSTVIVLSRTVKKAIIAAKRSRYCKNPKAGVKKSKVTQETRSVSKEKAKL</sequence>
<feature type="domain" description="Alpha-macroglobulin receptor-binding" evidence="12">
    <location>
        <begin position="1362"/>
        <end position="1487"/>
    </location>
</feature>
<dbReference type="InterPro" id="IPR001599">
    <property type="entry name" value="Macroglobln_a2"/>
</dbReference>
<dbReference type="RefSeq" id="XP_009043816.1">
    <property type="nucleotide sequence ID" value="XM_009045568.1"/>
</dbReference>
<dbReference type="InterPro" id="IPR047565">
    <property type="entry name" value="Alpha-macroglob_thiol-ester_cl"/>
</dbReference>
<evidence type="ECO:0000313" key="14">
    <source>
        <dbReference type="Proteomes" id="UP000030746"/>
    </source>
</evidence>
<feature type="domain" description="Alpha-2-macroglobulin" evidence="11">
    <location>
        <begin position="733"/>
        <end position="823"/>
    </location>
</feature>
<reference evidence="13 14" key="1">
    <citation type="journal article" date="2013" name="Nature">
        <title>Insights into bilaterian evolution from three spiralian genomes.</title>
        <authorList>
            <person name="Simakov O."/>
            <person name="Marletaz F."/>
            <person name="Cho S.J."/>
            <person name="Edsinger-Gonzales E."/>
            <person name="Havlak P."/>
            <person name="Hellsten U."/>
            <person name="Kuo D.H."/>
            <person name="Larsson T."/>
            <person name="Lv J."/>
            <person name="Arendt D."/>
            <person name="Savage R."/>
            <person name="Osoegawa K."/>
            <person name="de Jong P."/>
            <person name="Grimwood J."/>
            <person name="Chapman J.A."/>
            <person name="Shapiro H."/>
            <person name="Aerts A."/>
            <person name="Otillar R.P."/>
            <person name="Terry A.Y."/>
            <person name="Boore J.L."/>
            <person name="Grigoriev I.V."/>
            <person name="Lindberg D.R."/>
            <person name="Seaver E.C."/>
            <person name="Weisblat D.A."/>
            <person name="Putnam N.H."/>
            <person name="Rokhsar D.S."/>
        </authorList>
    </citation>
    <scope>NUCLEOTIDE SEQUENCE [LARGE SCALE GENOMIC DNA]</scope>
</reference>
<dbReference type="SUPFAM" id="SSF48239">
    <property type="entry name" value="Terpenoid cyclases/Protein prenyltransferases"/>
    <property type="match status" value="1"/>
</dbReference>
<dbReference type="Gene3D" id="1.50.10.20">
    <property type="match status" value="1"/>
</dbReference>
<feature type="region of interest" description="Disordered" evidence="9">
    <location>
        <begin position="1497"/>
        <end position="1516"/>
    </location>
</feature>
<dbReference type="GO" id="GO:0005615">
    <property type="term" value="C:extracellular space"/>
    <property type="evidence" value="ECO:0007669"/>
    <property type="project" value="InterPro"/>
</dbReference>
<evidence type="ECO:0008006" key="15">
    <source>
        <dbReference type="Google" id="ProtNLM"/>
    </source>
</evidence>
<dbReference type="InterPro" id="IPR013783">
    <property type="entry name" value="Ig-like_fold"/>
</dbReference>
<dbReference type="InterPro" id="IPR041555">
    <property type="entry name" value="MG3"/>
</dbReference>
<dbReference type="InterPro" id="IPR011625">
    <property type="entry name" value="A2M_N_BRD"/>
</dbReference>
<keyword evidence="6" id="KW-0722">Serine protease inhibitor</keyword>
<dbReference type="Gene3D" id="6.20.50.160">
    <property type="match status" value="1"/>
</dbReference>
<dbReference type="GeneID" id="20247476"/>
<dbReference type="SMART" id="SM01359">
    <property type="entry name" value="A2M_N_2"/>
    <property type="match status" value="1"/>
</dbReference>
<feature type="domain" description="Alpha-2-macroglobulin bait region" evidence="10">
    <location>
        <begin position="400"/>
        <end position="570"/>
    </location>
</feature>
<dbReference type="InterPro" id="IPR009048">
    <property type="entry name" value="A-macroglobulin_rcpt-bd"/>
</dbReference>
<dbReference type="Pfam" id="PF07678">
    <property type="entry name" value="TED_complement"/>
    <property type="match status" value="1"/>
</dbReference>
<evidence type="ECO:0000256" key="5">
    <source>
        <dbReference type="ARBA" id="ARBA00022729"/>
    </source>
</evidence>
<dbReference type="HOGENOM" id="CLU_001634_0_1_1"/>
<evidence type="ECO:0000256" key="3">
    <source>
        <dbReference type="ARBA" id="ARBA00022525"/>
    </source>
</evidence>
<evidence type="ECO:0000259" key="11">
    <source>
        <dbReference type="SMART" id="SM01360"/>
    </source>
</evidence>
<dbReference type="Pfam" id="PF00207">
    <property type="entry name" value="A2M"/>
    <property type="match status" value="1"/>
</dbReference>
<dbReference type="PROSITE" id="PS00477">
    <property type="entry name" value="ALPHA_2_MACROGLOBULIN"/>
    <property type="match status" value="1"/>
</dbReference>
<dbReference type="InterPro" id="IPR019742">
    <property type="entry name" value="MacrogloblnA2_CS"/>
</dbReference>
<gene>
    <name evidence="13" type="ORF">LOTGIDRAFT_227923</name>
</gene>
<dbReference type="PANTHER" id="PTHR11412">
    <property type="entry name" value="MACROGLOBULIN / COMPLEMENT"/>
    <property type="match status" value="1"/>
</dbReference>
<dbReference type="Pfam" id="PF01835">
    <property type="entry name" value="MG2"/>
    <property type="match status" value="1"/>
</dbReference>
<dbReference type="Gene3D" id="2.20.130.20">
    <property type="match status" value="1"/>
</dbReference>
<dbReference type="SMART" id="SM01419">
    <property type="entry name" value="Thiol-ester_cl"/>
    <property type="match status" value="1"/>
</dbReference>
<dbReference type="Pfam" id="PF17789">
    <property type="entry name" value="MG4"/>
    <property type="match status" value="1"/>
</dbReference>
<dbReference type="InterPro" id="IPR040839">
    <property type="entry name" value="MG4"/>
</dbReference>
<evidence type="ECO:0000259" key="12">
    <source>
        <dbReference type="SMART" id="SM01361"/>
    </source>
</evidence>
<dbReference type="InterPro" id="IPR036595">
    <property type="entry name" value="A-macroglobulin_rcpt-bd_sf"/>
</dbReference>
<dbReference type="STRING" id="225164.V4BC80"/>
<accession>V4BC80</accession>